<dbReference type="Pfam" id="PF03524">
    <property type="entry name" value="CagX"/>
    <property type="match status" value="1"/>
</dbReference>
<accession>A0A510JHZ6</accession>
<evidence type="ECO:0000256" key="3">
    <source>
        <dbReference type="SAM" id="SignalP"/>
    </source>
</evidence>
<dbReference type="OrthoDB" id="9815808at2"/>
<reference evidence="4 5" key="1">
    <citation type="submission" date="2019-07" db="EMBL/GenBank/DDBJ databases">
        <title>Complete Genome Sequence of Leptotrichia hofstadii Strain JCM16775.</title>
        <authorList>
            <person name="Watanabe S."/>
            <person name="Cui L."/>
        </authorList>
    </citation>
    <scope>NUCLEOTIDE SEQUENCE [LARGE SCALE GENOMIC DNA]</scope>
    <source>
        <strain evidence="4 5">JCM16775</strain>
    </source>
</reference>
<dbReference type="InterPro" id="IPR033645">
    <property type="entry name" value="VirB9/CagX/TrbG_C"/>
</dbReference>
<dbReference type="EMBL" id="AP019823">
    <property type="protein sequence ID" value="BBM38011.1"/>
    <property type="molecule type" value="Genomic_DNA"/>
</dbReference>
<dbReference type="Gene3D" id="2.60.40.2500">
    <property type="match status" value="1"/>
</dbReference>
<dbReference type="Proteomes" id="UP000321892">
    <property type="component" value="Chromosome"/>
</dbReference>
<feature type="chain" id="PRO_5021792518" evidence="3">
    <location>
        <begin position="29"/>
        <end position="274"/>
    </location>
</feature>
<organism evidence="4 5">
    <name type="scientific">Leptotrichia hofstadii</name>
    <dbReference type="NCBI Taxonomy" id="157688"/>
    <lineage>
        <taxon>Bacteria</taxon>
        <taxon>Fusobacteriati</taxon>
        <taxon>Fusobacteriota</taxon>
        <taxon>Fusobacteriia</taxon>
        <taxon>Fusobacteriales</taxon>
        <taxon>Leptotrichiaceae</taxon>
        <taxon>Leptotrichia</taxon>
    </lineage>
</organism>
<dbReference type="AlphaFoldDB" id="A0A510JHZ6"/>
<evidence type="ECO:0000313" key="5">
    <source>
        <dbReference type="Proteomes" id="UP000321892"/>
    </source>
</evidence>
<proteinExistence type="inferred from homology"/>
<keyword evidence="2 3" id="KW-0732">Signal</keyword>
<keyword evidence="5" id="KW-1185">Reference proteome</keyword>
<sequence length="274" mass="31634">MTKNKLKKFNRKILSMLLLILMSVNVFANDGNAKDNITVDVVKNSKKIFDDDGILSGKKDAIKKTAVIFNYAENSIYEVYSKPDYLTTLRLAPNEKVVFKAGGDTERWMIEEATGGKENRTYIYIKPLEEDIKTNINIVTDKHSYFINIESTNGEYNPLVEWQYPNERKILMDEYEANTESIGTTDLMKLNYRYSWNKNSKLSPVQVFDNGEKTFIVLKSNLQEMPAFYVKGLDNQLSLVNIKIEGRNVMINNVVKEIYMTLGKNTLKIYNQKK</sequence>
<dbReference type="RefSeq" id="WP_026745667.1">
    <property type="nucleotide sequence ID" value="NZ_AP019823.1"/>
</dbReference>
<name>A0A510JHZ6_9FUSO</name>
<protein>
    <submittedName>
        <fullName evidence="4">Conjugal transfer protein TrbG</fullName>
    </submittedName>
</protein>
<evidence type="ECO:0000256" key="2">
    <source>
        <dbReference type="ARBA" id="ARBA00022729"/>
    </source>
</evidence>
<dbReference type="KEGG" id="lhf:JCM16775_0718"/>
<feature type="signal peptide" evidence="3">
    <location>
        <begin position="1"/>
        <end position="28"/>
    </location>
</feature>
<comment type="similarity">
    <text evidence="1">Belongs to the TrbG/VirB9 family.</text>
</comment>
<dbReference type="CDD" id="cd06911">
    <property type="entry name" value="VirB9_CagX_TrbG"/>
    <property type="match status" value="1"/>
</dbReference>
<gene>
    <name evidence="4" type="ORF">JCM16775_0718</name>
</gene>
<dbReference type="InterPro" id="IPR038161">
    <property type="entry name" value="VirB9/CagX/TrbG_C_sf"/>
</dbReference>
<evidence type="ECO:0000313" key="4">
    <source>
        <dbReference type="EMBL" id="BBM38011.1"/>
    </source>
</evidence>
<dbReference type="InterPro" id="IPR010258">
    <property type="entry name" value="Conjugal_tfr_TrbG/VirB9/CagX"/>
</dbReference>
<evidence type="ECO:0000256" key="1">
    <source>
        <dbReference type="ARBA" id="ARBA00006135"/>
    </source>
</evidence>